<gene>
    <name evidence="3" type="ORF">CR513_45026</name>
</gene>
<accession>A0A371FA18</accession>
<feature type="transmembrane region" description="Helical" evidence="1">
    <location>
        <begin position="71"/>
        <end position="89"/>
    </location>
</feature>
<dbReference type="InterPro" id="IPR025452">
    <property type="entry name" value="DUF4218"/>
</dbReference>
<evidence type="ECO:0000313" key="3">
    <source>
        <dbReference type="EMBL" id="RDX75134.1"/>
    </source>
</evidence>
<dbReference type="PANTHER" id="PTHR48258">
    <property type="entry name" value="DUF4218 DOMAIN-CONTAINING PROTEIN-RELATED"/>
    <property type="match status" value="1"/>
</dbReference>
<dbReference type="OrthoDB" id="1100107at2759"/>
<dbReference type="Pfam" id="PF13960">
    <property type="entry name" value="DUF4218"/>
    <property type="match status" value="1"/>
</dbReference>
<dbReference type="AlphaFoldDB" id="A0A371FA18"/>
<keyword evidence="1" id="KW-1133">Transmembrane helix</keyword>
<dbReference type="Proteomes" id="UP000257109">
    <property type="component" value="Unassembled WGS sequence"/>
</dbReference>
<sequence length="390" mass="45441">MTFQLMQCCQVGPLLGDLVAPYVWNKQRHLHLSTTIRSLILIVIINFFHSIIYTKGTKIHSRKGLLRPHPLLHVCLILICGIELHTYHFPMSYKKKNKKFLVMDVVEIYNRKELELKDICRVKLFKPKAAYALTKSQIVTICKWVKELKLSYGYASNLSRCVDINQGKLHGMKSHNCHVFMQQLLPIAFDSLLKHIWKPLVELSHFFTELTSTILNVEKLRVMENNISVLLCKLEQIFLLSFFDSMEYLPIRIKLVIIYIPLYYICQRLLPDNVHSYSLLVEETSTFSSFYIRRTKMPRNVDVGEGFSSTPPISVFNYPRKVGGKSITYFLDQVDIEAAHLYVLLNCEEVLNSENNIQDSLFLNLAWGPKRKVESWPIYIINGYKCHTNF</sequence>
<keyword evidence="1" id="KW-0812">Transmembrane</keyword>
<evidence type="ECO:0000259" key="2">
    <source>
        <dbReference type="Pfam" id="PF13960"/>
    </source>
</evidence>
<feature type="non-terminal residue" evidence="3">
    <location>
        <position position="1"/>
    </location>
</feature>
<comment type="caution">
    <text evidence="3">The sequence shown here is derived from an EMBL/GenBank/DDBJ whole genome shotgun (WGS) entry which is preliminary data.</text>
</comment>
<keyword evidence="1" id="KW-0472">Membrane</keyword>
<reference evidence="3" key="1">
    <citation type="submission" date="2018-05" db="EMBL/GenBank/DDBJ databases">
        <title>Draft genome of Mucuna pruriens seed.</title>
        <authorList>
            <person name="Nnadi N.E."/>
            <person name="Vos R."/>
            <person name="Hasami M.H."/>
            <person name="Devisetty U.K."/>
            <person name="Aguiy J.C."/>
        </authorList>
    </citation>
    <scope>NUCLEOTIDE SEQUENCE [LARGE SCALE GENOMIC DNA]</scope>
    <source>
        <strain evidence="3">JCA_2017</strain>
    </source>
</reference>
<keyword evidence="4" id="KW-1185">Reference proteome</keyword>
<proteinExistence type="predicted"/>
<name>A0A371FA18_MUCPR</name>
<organism evidence="3 4">
    <name type="scientific">Mucuna pruriens</name>
    <name type="common">Velvet bean</name>
    <name type="synonym">Dolichos pruriens</name>
    <dbReference type="NCBI Taxonomy" id="157652"/>
    <lineage>
        <taxon>Eukaryota</taxon>
        <taxon>Viridiplantae</taxon>
        <taxon>Streptophyta</taxon>
        <taxon>Embryophyta</taxon>
        <taxon>Tracheophyta</taxon>
        <taxon>Spermatophyta</taxon>
        <taxon>Magnoliopsida</taxon>
        <taxon>eudicotyledons</taxon>
        <taxon>Gunneridae</taxon>
        <taxon>Pentapetalae</taxon>
        <taxon>rosids</taxon>
        <taxon>fabids</taxon>
        <taxon>Fabales</taxon>
        <taxon>Fabaceae</taxon>
        <taxon>Papilionoideae</taxon>
        <taxon>50 kb inversion clade</taxon>
        <taxon>NPAAA clade</taxon>
        <taxon>indigoferoid/millettioid clade</taxon>
        <taxon>Phaseoleae</taxon>
        <taxon>Mucuna</taxon>
    </lineage>
</organism>
<dbReference type="EMBL" id="QJKJ01009936">
    <property type="protein sequence ID" value="RDX75134.1"/>
    <property type="molecule type" value="Genomic_DNA"/>
</dbReference>
<evidence type="ECO:0000256" key="1">
    <source>
        <dbReference type="SAM" id="Phobius"/>
    </source>
</evidence>
<dbReference type="PANTHER" id="PTHR48258:SF3">
    <property type="entry name" value="FK506-BINDING PROTEIN 4-LIKE ISOFORM X1"/>
    <property type="match status" value="1"/>
</dbReference>
<feature type="domain" description="DUF4218" evidence="2">
    <location>
        <begin position="210"/>
        <end position="253"/>
    </location>
</feature>
<protein>
    <recommendedName>
        <fullName evidence="2">DUF4218 domain-containing protein</fullName>
    </recommendedName>
</protein>
<feature type="transmembrane region" description="Helical" evidence="1">
    <location>
        <begin position="34"/>
        <end position="51"/>
    </location>
</feature>
<evidence type="ECO:0000313" key="4">
    <source>
        <dbReference type="Proteomes" id="UP000257109"/>
    </source>
</evidence>